<dbReference type="Pfam" id="PF13349">
    <property type="entry name" value="DUF4097"/>
    <property type="match status" value="1"/>
</dbReference>
<evidence type="ECO:0000313" key="4">
    <source>
        <dbReference type="Proteomes" id="UP000670475"/>
    </source>
</evidence>
<keyword evidence="4" id="KW-1185">Reference proteome</keyword>
<sequence>MTTARARRRIRAALAVCGAVAVAATVSGCGDDGDGGPVQKHTFAFSGTKLTIKAGDSGVRVAPGDVKGVHVERQVHGWVVLGHGPDATWRLDGHTLTLDVKCSGFAADCGARQSVLVPRGVAVTVESTNGKVEASGFATPLSVRTDNGSAEARDSSGPVTLRSRNGSVAAYGITGKKVTASSDNGRIHLGFSAVPDRVDVTSRNGGIRVDLPAGHTAYAVDATVRNGSTDIGVPRDGYSTHTVEAHADNGGISVHAAN</sequence>
<keyword evidence="1" id="KW-0732">Signal</keyword>
<dbReference type="PROSITE" id="PS51257">
    <property type="entry name" value="PROKAR_LIPOPROTEIN"/>
    <property type="match status" value="1"/>
</dbReference>
<evidence type="ECO:0000313" key="3">
    <source>
        <dbReference type="EMBL" id="MBP0458381.1"/>
    </source>
</evidence>
<reference evidence="3" key="1">
    <citation type="submission" date="2021-03" db="EMBL/GenBank/DDBJ databases">
        <title>Whole genome sequence of Streptomyces bomunensis MMS17-BM035.</title>
        <authorList>
            <person name="Lee J.H."/>
        </authorList>
    </citation>
    <scope>NUCLEOTIDE SEQUENCE</scope>
    <source>
        <strain evidence="3">MMS17-BM035</strain>
    </source>
</reference>
<accession>A0A940MDH4</accession>
<gene>
    <name evidence="3" type="ORF">JFN87_12820</name>
</gene>
<feature type="domain" description="DUF4097" evidence="2">
    <location>
        <begin position="139"/>
        <end position="236"/>
    </location>
</feature>
<dbReference type="Proteomes" id="UP000670475">
    <property type="component" value="Unassembled WGS sequence"/>
</dbReference>
<comment type="caution">
    <text evidence="3">The sequence shown here is derived from an EMBL/GenBank/DDBJ whole genome shotgun (WGS) entry which is preliminary data.</text>
</comment>
<evidence type="ECO:0000259" key="2">
    <source>
        <dbReference type="Pfam" id="PF13349"/>
    </source>
</evidence>
<evidence type="ECO:0000256" key="1">
    <source>
        <dbReference type="SAM" id="SignalP"/>
    </source>
</evidence>
<feature type="chain" id="PRO_5036799241" evidence="1">
    <location>
        <begin position="24"/>
        <end position="258"/>
    </location>
</feature>
<feature type="signal peptide" evidence="1">
    <location>
        <begin position="1"/>
        <end position="23"/>
    </location>
</feature>
<organism evidence="3 4">
    <name type="scientific">Streptomyces montanisoli</name>
    <dbReference type="NCBI Taxonomy" id="2798581"/>
    <lineage>
        <taxon>Bacteria</taxon>
        <taxon>Bacillati</taxon>
        <taxon>Actinomycetota</taxon>
        <taxon>Actinomycetes</taxon>
        <taxon>Kitasatosporales</taxon>
        <taxon>Streptomycetaceae</taxon>
        <taxon>Streptomyces</taxon>
    </lineage>
</organism>
<protein>
    <submittedName>
        <fullName evidence="3">DUF4097 family beta strand repeat protein</fullName>
    </submittedName>
</protein>
<name>A0A940MDH4_9ACTN</name>
<dbReference type="RefSeq" id="WP_209340138.1">
    <property type="nucleotide sequence ID" value="NZ_JAGIQL010000040.1"/>
</dbReference>
<dbReference type="AlphaFoldDB" id="A0A940MDH4"/>
<dbReference type="EMBL" id="JAGIQL010000040">
    <property type="protein sequence ID" value="MBP0458381.1"/>
    <property type="molecule type" value="Genomic_DNA"/>
</dbReference>
<dbReference type="InterPro" id="IPR025164">
    <property type="entry name" value="Toastrack_DUF4097"/>
</dbReference>
<proteinExistence type="predicted"/>